<evidence type="ECO:0000256" key="10">
    <source>
        <dbReference type="ARBA" id="ARBA00023004"/>
    </source>
</evidence>
<dbReference type="KEGG" id="icp:ICMP_166"/>
<feature type="binding site" evidence="14">
    <location>
        <position position="136"/>
    </location>
    <ligand>
        <name>[4Fe-4S] cluster</name>
        <dbReference type="ChEBI" id="CHEBI:49883"/>
        <note>4Fe-4S-S-AdoMet</note>
    </ligand>
</feature>
<dbReference type="GO" id="GO:0016853">
    <property type="term" value="F:isomerase activity"/>
    <property type="evidence" value="ECO:0007669"/>
    <property type="project" value="UniProtKB-KW"/>
</dbReference>
<dbReference type="PROSITE" id="PS51918">
    <property type="entry name" value="RADICAL_SAM"/>
    <property type="match status" value="1"/>
</dbReference>
<dbReference type="InterPro" id="IPR007197">
    <property type="entry name" value="rSAM"/>
</dbReference>
<feature type="binding site" evidence="14">
    <location>
        <position position="132"/>
    </location>
    <ligand>
        <name>[4Fe-4S] cluster</name>
        <dbReference type="ChEBI" id="CHEBI:49883"/>
        <note>4Fe-4S-S-AdoMet</note>
    </ligand>
</feature>
<keyword evidence="8 14" id="KW-0479">Metal-binding</keyword>
<dbReference type="AlphaFoldDB" id="C5WCH1"/>
<evidence type="ECO:0000256" key="2">
    <source>
        <dbReference type="ARBA" id="ARBA00001933"/>
    </source>
</evidence>
<protein>
    <recommendedName>
        <fullName evidence="5">L-lysine 2,3-aminomutase</fullName>
    </recommendedName>
    <alternativeName>
        <fullName evidence="13">EF-P post-translational modification enzyme B</fullName>
    </alternativeName>
</protein>
<proteinExistence type="inferred from homology"/>
<dbReference type="SFLD" id="SFLDS00029">
    <property type="entry name" value="Radical_SAM"/>
    <property type="match status" value="1"/>
</dbReference>
<dbReference type="EMBL" id="AP010872">
    <property type="protein sequence ID" value="BAH83027.1"/>
    <property type="molecule type" value="Genomic_DNA"/>
</dbReference>
<evidence type="ECO:0000313" key="18">
    <source>
        <dbReference type="Proteomes" id="UP000061704"/>
    </source>
</evidence>
<dbReference type="NCBIfam" id="TIGR00238">
    <property type="entry name" value="KamA family radical SAM protein"/>
    <property type="match status" value="1"/>
</dbReference>
<evidence type="ECO:0000259" key="16">
    <source>
        <dbReference type="PROSITE" id="PS51918"/>
    </source>
</evidence>
<dbReference type="PIRSF" id="PIRSF004911">
    <property type="entry name" value="DUF160"/>
    <property type="match status" value="1"/>
</dbReference>
<dbReference type="InterPro" id="IPR058240">
    <property type="entry name" value="rSAM_sf"/>
</dbReference>
<evidence type="ECO:0000256" key="6">
    <source>
        <dbReference type="ARBA" id="ARBA00022485"/>
    </source>
</evidence>
<dbReference type="InterPro" id="IPR003739">
    <property type="entry name" value="Lys_aminomutase/Glu_NH3_mut"/>
</dbReference>
<keyword evidence="10" id="KW-0408">Iron</keyword>
<dbReference type="GO" id="GO:0046872">
    <property type="term" value="F:metal ion binding"/>
    <property type="evidence" value="ECO:0007669"/>
    <property type="project" value="UniProtKB-KW"/>
</dbReference>
<sequence>MSYNFSKNEYHMANSITLKSKKRESWLYQLTDVVTELKELLTILSLEHLEKEILSKNNLIYSFSLKVPRSFIKRMKIGDAKDPLLLQVLYNQMEFINTSDYRTDPLDEHDTPIPGLLHKHQNRVLLIIKNSCAIHCRYCFRRHFPYKHHPGNKKTWEGALNYITLHNELDEVIFSGGDPLMAKDHELDWIISKLEKITHLKRLRIHTRLPVVIPSRITQKLCQRIYQSRLKILFVTHINHVQEINSALRHSMHMLKCSGVTLLNQSVLLRNVNNDPTTLAKLSNGLFDAGILPYYIHLLDKVSGVSHFLVRDDEACIILRKLMTMVSGYMVPRLIRTIPKKPYKIHINLE</sequence>
<feature type="binding site" evidence="14">
    <location>
        <position position="139"/>
    </location>
    <ligand>
        <name>[4Fe-4S] cluster</name>
        <dbReference type="ChEBI" id="CHEBI:49883"/>
        <note>4Fe-4S-S-AdoMet</note>
    </ligand>
</feature>
<dbReference type="PANTHER" id="PTHR30538:SF1">
    <property type="entry name" value="L-LYSINE 2,3-AMINOMUTASE"/>
    <property type="match status" value="1"/>
</dbReference>
<evidence type="ECO:0000256" key="12">
    <source>
        <dbReference type="ARBA" id="ARBA00023235"/>
    </source>
</evidence>
<keyword evidence="9 15" id="KW-0663">Pyridoxal phosphate</keyword>
<dbReference type="Pfam" id="PF04055">
    <property type="entry name" value="Radical_SAM"/>
    <property type="match status" value="1"/>
</dbReference>
<evidence type="ECO:0000256" key="13">
    <source>
        <dbReference type="ARBA" id="ARBA00030756"/>
    </source>
</evidence>
<name>C5WCH1_9ENTR</name>
<evidence type="ECO:0000256" key="11">
    <source>
        <dbReference type="ARBA" id="ARBA00023014"/>
    </source>
</evidence>
<dbReference type="HOGENOM" id="CLU_032161_2_0_6"/>
<evidence type="ECO:0000256" key="15">
    <source>
        <dbReference type="PIRSR" id="PIRSR603739-50"/>
    </source>
</evidence>
<dbReference type="InterPro" id="IPR022462">
    <property type="entry name" value="EpmB"/>
</dbReference>
<dbReference type="SUPFAM" id="SSF102114">
    <property type="entry name" value="Radical SAM enzymes"/>
    <property type="match status" value="1"/>
</dbReference>
<dbReference type="PANTHER" id="PTHR30538">
    <property type="entry name" value="LYSINE 2,3-AMINOMUTASE-RELATED"/>
    <property type="match status" value="1"/>
</dbReference>
<comment type="cofactor">
    <cofactor evidence="2 15">
        <name>pyridoxal 5'-phosphate</name>
        <dbReference type="ChEBI" id="CHEBI:597326"/>
    </cofactor>
</comment>
<keyword evidence="11 14" id="KW-0411">Iron-sulfur</keyword>
<organism evidence="17 18">
    <name type="scientific">Candidatus Ishikawaella capsulata Mpkobe</name>
    <dbReference type="NCBI Taxonomy" id="476281"/>
    <lineage>
        <taxon>Bacteria</taxon>
        <taxon>Pseudomonadati</taxon>
        <taxon>Pseudomonadota</taxon>
        <taxon>Gammaproteobacteria</taxon>
        <taxon>Enterobacterales</taxon>
        <taxon>Enterobacteriaceae</taxon>
        <taxon>Candidatus Ishikawella</taxon>
    </lineage>
</organism>
<dbReference type="InterPro" id="IPR013785">
    <property type="entry name" value="Aldolase_TIM"/>
</dbReference>
<feature type="domain" description="Radical SAM core" evidence="16">
    <location>
        <begin position="118"/>
        <end position="333"/>
    </location>
</feature>
<dbReference type="Gene3D" id="3.20.20.70">
    <property type="entry name" value="Aldolase class I"/>
    <property type="match status" value="1"/>
</dbReference>
<evidence type="ECO:0000256" key="8">
    <source>
        <dbReference type="ARBA" id="ARBA00022723"/>
    </source>
</evidence>
<gene>
    <name evidence="17" type="primary">yjeK</name>
    <name evidence="17" type="ORF">ICMP_166</name>
</gene>
<evidence type="ECO:0000256" key="7">
    <source>
        <dbReference type="ARBA" id="ARBA00022691"/>
    </source>
</evidence>
<keyword evidence="7" id="KW-0949">S-adenosyl-L-methionine</keyword>
<dbReference type="STRING" id="476281.ICMP_166"/>
<dbReference type="Proteomes" id="UP000061704">
    <property type="component" value="Chromosome"/>
</dbReference>
<feature type="modified residue" description="N6-(pyridoxal phosphate)lysine" evidence="15">
    <location>
        <position position="344"/>
    </location>
</feature>
<dbReference type="GO" id="GO:0051539">
    <property type="term" value="F:4 iron, 4 sulfur cluster binding"/>
    <property type="evidence" value="ECO:0007669"/>
    <property type="project" value="UniProtKB-KW"/>
</dbReference>
<comment type="cofactor">
    <cofactor evidence="3">
        <name>[4Fe-4S] cluster</name>
        <dbReference type="ChEBI" id="CHEBI:49883"/>
    </cofactor>
</comment>
<evidence type="ECO:0000256" key="9">
    <source>
        <dbReference type="ARBA" id="ARBA00022898"/>
    </source>
</evidence>
<evidence type="ECO:0000256" key="5">
    <source>
        <dbReference type="ARBA" id="ARBA00022363"/>
    </source>
</evidence>
<dbReference type="CDD" id="cd01335">
    <property type="entry name" value="Radical_SAM"/>
    <property type="match status" value="1"/>
</dbReference>
<comment type="catalytic activity">
    <reaction evidence="1">
        <text>L-lysine = D-beta-lysine</text>
        <dbReference type="Rhea" id="RHEA:44148"/>
        <dbReference type="ChEBI" id="CHEBI:32551"/>
        <dbReference type="ChEBI" id="CHEBI:84138"/>
    </reaction>
</comment>
<keyword evidence="12" id="KW-0413">Isomerase</keyword>
<evidence type="ECO:0000256" key="3">
    <source>
        <dbReference type="ARBA" id="ARBA00001966"/>
    </source>
</evidence>
<dbReference type="NCBIfam" id="TIGR03821">
    <property type="entry name" value="EFP_modif_epmB"/>
    <property type="match status" value="1"/>
</dbReference>
<evidence type="ECO:0000256" key="4">
    <source>
        <dbReference type="ARBA" id="ARBA00008703"/>
    </source>
</evidence>
<keyword evidence="6 14" id="KW-0004">4Fe-4S</keyword>
<keyword evidence="18" id="KW-1185">Reference proteome</keyword>
<comment type="similarity">
    <text evidence="4">Belongs to the radical SAM superfamily. KamA family.</text>
</comment>
<evidence type="ECO:0000256" key="1">
    <source>
        <dbReference type="ARBA" id="ARBA00001352"/>
    </source>
</evidence>
<accession>C5WCH1</accession>
<evidence type="ECO:0000313" key="17">
    <source>
        <dbReference type="EMBL" id="BAH83027.1"/>
    </source>
</evidence>
<evidence type="ECO:0000256" key="14">
    <source>
        <dbReference type="PIRSR" id="PIRSR004911-1"/>
    </source>
</evidence>
<reference evidence="17 18" key="1">
    <citation type="journal article" date="2011" name="Genome Biol. Evol.">
        <title>Reductive evolution of bacterial genome in insect gut environment.</title>
        <authorList>
            <person name="Nikoh N."/>
            <person name="Hosokawa T."/>
            <person name="Ohshima K."/>
            <person name="Hattori M."/>
            <person name="Fukatsu T."/>
        </authorList>
    </citation>
    <scope>NUCLEOTIDE SEQUENCE [LARGE SCALE GENOMIC DNA]</scope>
    <source>
        <strain evidence="17 18">Mpkobe</strain>
    </source>
</reference>